<dbReference type="InterPro" id="IPR036249">
    <property type="entry name" value="Thioredoxin-like_sf"/>
</dbReference>
<dbReference type="OrthoDB" id="418495at2759"/>
<protein>
    <submittedName>
        <fullName evidence="3">Thioredoxin-like protein</fullName>
    </submittedName>
</protein>
<feature type="domain" description="Glutaredoxin" evidence="2">
    <location>
        <begin position="30"/>
        <end position="94"/>
    </location>
</feature>
<organism evidence="3 4">
    <name type="scientific">Schizophyllum amplum</name>
    <dbReference type="NCBI Taxonomy" id="97359"/>
    <lineage>
        <taxon>Eukaryota</taxon>
        <taxon>Fungi</taxon>
        <taxon>Dikarya</taxon>
        <taxon>Basidiomycota</taxon>
        <taxon>Agaricomycotina</taxon>
        <taxon>Agaricomycetes</taxon>
        <taxon>Agaricomycetidae</taxon>
        <taxon>Agaricales</taxon>
        <taxon>Schizophyllaceae</taxon>
        <taxon>Schizophyllum</taxon>
    </lineage>
</organism>
<dbReference type="InterPro" id="IPR014025">
    <property type="entry name" value="Glutaredoxin_subgr"/>
</dbReference>
<dbReference type="STRING" id="97359.A0A550CHG9"/>
<keyword evidence="4" id="KW-1185">Reference proteome</keyword>
<gene>
    <name evidence="3" type="ORF">BD626DRAFT_493974</name>
</gene>
<name>A0A550CHG9_9AGAR</name>
<evidence type="ECO:0000313" key="3">
    <source>
        <dbReference type="EMBL" id="TRM64156.1"/>
    </source>
</evidence>
<dbReference type="PRINTS" id="PR00160">
    <property type="entry name" value="GLUTAREDOXIN"/>
</dbReference>
<dbReference type="Gene3D" id="3.40.30.10">
    <property type="entry name" value="Glutaredoxin"/>
    <property type="match status" value="1"/>
</dbReference>
<sequence length="115" mass="12695">MGPSASRAKGIPDDMTPIEFVNSLVEQHTIVAFSKTSCPYCYSLKGLLSKNYSDVDTKIVEINTIEEGHEIQKALEEKTGQWTVPNVFVKQQHVGGCDDTTEAHQSGKLKQLLQS</sequence>
<dbReference type="SUPFAM" id="SSF52833">
    <property type="entry name" value="Thioredoxin-like"/>
    <property type="match status" value="1"/>
</dbReference>
<dbReference type="PROSITE" id="PS51354">
    <property type="entry name" value="GLUTAREDOXIN_2"/>
    <property type="match status" value="1"/>
</dbReference>
<reference evidence="3 4" key="1">
    <citation type="journal article" date="2019" name="New Phytol.">
        <title>Comparative genomics reveals unique wood-decay strategies and fruiting body development in the Schizophyllaceae.</title>
        <authorList>
            <person name="Almasi E."/>
            <person name="Sahu N."/>
            <person name="Krizsan K."/>
            <person name="Balint B."/>
            <person name="Kovacs G.M."/>
            <person name="Kiss B."/>
            <person name="Cseklye J."/>
            <person name="Drula E."/>
            <person name="Henrissat B."/>
            <person name="Nagy I."/>
            <person name="Chovatia M."/>
            <person name="Adam C."/>
            <person name="LaButti K."/>
            <person name="Lipzen A."/>
            <person name="Riley R."/>
            <person name="Grigoriev I.V."/>
            <person name="Nagy L.G."/>
        </authorList>
    </citation>
    <scope>NUCLEOTIDE SEQUENCE [LARGE SCALE GENOMIC DNA]</scope>
    <source>
        <strain evidence="3 4">NL-1724</strain>
    </source>
</reference>
<dbReference type="FunFam" id="3.40.30.10:FF:000093">
    <property type="entry name" value="Glutaredoxin 2"/>
    <property type="match status" value="1"/>
</dbReference>
<dbReference type="GO" id="GO:0034599">
    <property type="term" value="P:cellular response to oxidative stress"/>
    <property type="evidence" value="ECO:0007669"/>
    <property type="project" value="TreeGrafter"/>
</dbReference>
<comment type="caution">
    <text evidence="3">The sequence shown here is derived from an EMBL/GenBank/DDBJ whole genome shotgun (WGS) entry which is preliminary data.</text>
</comment>
<dbReference type="InterPro" id="IPR011899">
    <property type="entry name" value="Glutaredoxin_euk/vir"/>
</dbReference>
<dbReference type="GO" id="GO:0005801">
    <property type="term" value="C:cis-Golgi network"/>
    <property type="evidence" value="ECO:0007669"/>
    <property type="project" value="UniProtKB-ARBA"/>
</dbReference>
<evidence type="ECO:0000259" key="2">
    <source>
        <dbReference type="Pfam" id="PF00462"/>
    </source>
</evidence>
<comment type="similarity">
    <text evidence="1">Belongs to the glutaredoxin family. Monothiol subfamily.</text>
</comment>
<dbReference type="InterPro" id="IPR002109">
    <property type="entry name" value="Glutaredoxin"/>
</dbReference>
<accession>A0A550CHG9</accession>
<dbReference type="CDD" id="cd03419">
    <property type="entry name" value="GRX_GRXh_1_2_like"/>
    <property type="match status" value="1"/>
</dbReference>
<dbReference type="NCBIfam" id="TIGR02180">
    <property type="entry name" value="GRX_euk"/>
    <property type="match status" value="1"/>
</dbReference>
<evidence type="ECO:0000256" key="1">
    <source>
        <dbReference type="ARBA" id="ARBA00009630"/>
    </source>
</evidence>
<dbReference type="Pfam" id="PF00462">
    <property type="entry name" value="Glutaredoxin"/>
    <property type="match status" value="1"/>
</dbReference>
<dbReference type="Proteomes" id="UP000320762">
    <property type="component" value="Unassembled WGS sequence"/>
</dbReference>
<proteinExistence type="inferred from homology"/>
<dbReference type="PANTHER" id="PTHR45694">
    <property type="entry name" value="GLUTAREDOXIN 2"/>
    <property type="match status" value="1"/>
</dbReference>
<dbReference type="AlphaFoldDB" id="A0A550CHG9"/>
<dbReference type="GO" id="GO:0005796">
    <property type="term" value="C:Golgi lumen"/>
    <property type="evidence" value="ECO:0007669"/>
    <property type="project" value="UniProtKB-ARBA"/>
</dbReference>
<dbReference type="EMBL" id="VDMD01000008">
    <property type="protein sequence ID" value="TRM64156.1"/>
    <property type="molecule type" value="Genomic_DNA"/>
</dbReference>
<evidence type="ECO:0000313" key="4">
    <source>
        <dbReference type="Proteomes" id="UP000320762"/>
    </source>
</evidence>
<dbReference type="PANTHER" id="PTHR45694:SF18">
    <property type="entry name" value="GLUTAREDOXIN-1-RELATED"/>
    <property type="match status" value="1"/>
</dbReference>
<dbReference type="GO" id="GO:0004362">
    <property type="term" value="F:glutathione-disulfide reductase (NADPH) activity"/>
    <property type="evidence" value="ECO:0007669"/>
    <property type="project" value="UniProtKB-ARBA"/>
</dbReference>